<comment type="caution">
    <text evidence="2">The sequence shown here is derived from an EMBL/GenBank/DDBJ whole genome shotgun (WGS) entry which is preliminary data.</text>
</comment>
<evidence type="ECO:0000313" key="2">
    <source>
        <dbReference type="EMBL" id="GFH59772.1"/>
    </source>
</evidence>
<sequence length="496" mass="55667">MATELKLNGQHEDSWMPSNEKSMNQKHISISALDAPGVTTHPPPVNLKADIFPEVKMKTSKQVFSGQEVCVSSDESIDNSTLTDDSAFKDNLNVLKLAHQNSFFSRTASTSDITAATVPSIGSDAPTNVEQSVSETPPLATSQSPQSPTKELKKGSIYDRLSKTHTYSSMHLRKSTKPPLKPKGKKRFVTYIVSKDEMPLRVENKIPLKRHSLSSRGRAASSSVHDRLASQFTKSTYDKRKEPSPMQSSSPKPFFTLVRNNSFNSFVDDSSKVEAEKKASTPLWEQRDEQSSIRRDSVSSSRRSPSPVHCRLSKQHTKSSADKQKSVYVPIRYPSPKPFYTLVKSNSFSNVSEVTMRTNTPIRDRSPASQKNTKYQRQPDDEQTVVSKMKEKKNKMQNNIQNLLSVVHANASTVQPSHTTTFQETKNIIENEKKRIVQKNRSSALYDRLINRANEAAMKKRLLDSIPGVETTTQTFAEVSKGAMLRKFEGSTFMRF</sequence>
<feature type="region of interest" description="Disordered" evidence="1">
    <location>
        <begin position="209"/>
        <end position="254"/>
    </location>
</feature>
<dbReference type="EMBL" id="BLLK01000069">
    <property type="protein sequence ID" value="GFH59772.1"/>
    <property type="molecule type" value="Genomic_DNA"/>
</dbReference>
<feature type="region of interest" description="Disordered" evidence="1">
    <location>
        <begin position="1"/>
        <end position="23"/>
    </location>
</feature>
<feature type="compositionally biased region" description="Polar residues" evidence="1">
    <location>
        <begin position="357"/>
        <end position="376"/>
    </location>
</feature>
<feature type="compositionally biased region" description="Basic residues" evidence="1">
    <location>
        <begin position="171"/>
        <end position="183"/>
    </location>
</feature>
<dbReference type="AlphaFoldDB" id="A0AAD3D8B7"/>
<name>A0AAD3D8B7_9STRA</name>
<feature type="compositionally biased region" description="Polar residues" evidence="1">
    <location>
        <begin position="125"/>
        <end position="149"/>
    </location>
</feature>
<accession>A0AAD3D8B7</accession>
<feature type="compositionally biased region" description="Basic and acidic residues" evidence="1">
    <location>
        <begin position="150"/>
        <end position="162"/>
    </location>
</feature>
<evidence type="ECO:0000313" key="3">
    <source>
        <dbReference type="Proteomes" id="UP001054902"/>
    </source>
</evidence>
<keyword evidence="3" id="KW-1185">Reference proteome</keyword>
<feature type="compositionally biased region" description="Basic and acidic residues" evidence="1">
    <location>
        <begin position="270"/>
        <end position="297"/>
    </location>
</feature>
<dbReference type="Proteomes" id="UP001054902">
    <property type="component" value="Unassembled WGS sequence"/>
</dbReference>
<reference evidence="2 3" key="1">
    <citation type="journal article" date="2021" name="Sci. Rep.">
        <title>The genome of the diatom Chaetoceros tenuissimus carries an ancient integrated fragment of an extant virus.</title>
        <authorList>
            <person name="Hongo Y."/>
            <person name="Kimura K."/>
            <person name="Takaki Y."/>
            <person name="Yoshida Y."/>
            <person name="Baba S."/>
            <person name="Kobayashi G."/>
            <person name="Nagasaki K."/>
            <person name="Hano T."/>
            <person name="Tomaru Y."/>
        </authorList>
    </citation>
    <scope>NUCLEOTIDE SEQUENCE [LARGE SCALE GENOMIC DNA]</scope>
    <source>
        <strain evidence="2 3">NIES-3715</strain>
    </source>
</reference>
<proteinExistence type="predicted"/>
<protein>
    <submittedName>
        <fullName evidence="2">Uncharacterized protein</fullName>
    </submittedName>
</protein>
<feature type="region of interest" description="Disordered" evidence="1">
    <location>
        <begin position="119"/>
        <end position="183"/>
    </location>
</feature>
<feature type="compositionally biased region" description="Low complexity" evidence="1">
    <location>
        <begin position="214"/>
        <end position="223"/>
    </location>
</feature>
<feature type="region of interest" description="Disordered" evidence="1">
    <location>
        <begin position="357"/>
        <end position="382"/>
    </location>
</feature>
<feature type="region of interest" description="Disordered" evidence="1">
    <location>
        <begin position="270"/>
        <end position="329"/>
    </location>
</feature>
<evidence type="ECO:0000256" key="1">
    <source>
        <dbReference type="SAM" id="MobiDB-lite"/>
    </source>
</evidence>
<gene>
    <name evidence="2" type="ORF">CTEN210_16248</name>
</gene>
<organism evidence="2 3">
    <name type="scientific">Chaetoceros tenuissimus</name>
    <dbReference type="NCBI Taxonomy" id="426638"/>
    <lineage>
        <taxon>Eukaryota</taxon>
        <taxon>Sar</taxon>
        <taxon>Stramenopiles</taxon>
        <taxon>Ochrophyta</taxon>
        <taxon>Bacillariophyta</taxon>
        <taxon>Coscinodiscophyceae</taxon>
        <taxon>Chaetocerotophycidae</taxon>
        <taxon>Chaetocerotales</taxon>
        <taxon>Chaetocerotaceae</taxon>
        <taxon>Chaetoceros</taxon>
    </lineage>
</organism>